<proteinExistence type="predicted"/>
<organism evidence="2 3">
    <name type="scientific">Terfezia boudieri ATCC MYA-4762</name>
    <dbReference type="NCBI Taxonomy" id="1051890"/>
    <lineage>
        <taxon>Eukaryota</taxon>
        <taxon>Fungi</taxon>
        <taxon>Dikarya</taxon>
        <taxon>Ascomycota</taxon>
        <taxon>Pezizomycotina</taxon>
        <taxon>Pezizomycetes</taxon>
        <taxon>Pezizales</taxon>
        <taxon>Pezizaceae</taxon>
        <taxon>Terfezia</taxon>
    </lineage>
</organism>
<feature type="compositionally biased region" description="Polar residues" evidence="1">
    <location>
        <begin position="78"/>
        <end position="97"/>
    </location>
</feature>
<sequence length="220" mass="25100">MALHMYLRYMYNSGKLGPYRAEVLGKSASNNALFTDRIITVPTFPSHFQLLPTHYQDGSAKDYELRTKELAPPPPAPTTRNSVSTNTEEPQTTSPTQDEYDSLKQQLEETVEDLERAENATEYFVEKLNEQYTRMENAPDVVTQTTQNGTISPRPPVAITSLELSEFPRSLRTRTVVLHGAPTKYMPGQMCRWTTRRSKFGVFAGYYNKKREGLESPPRR</sequence>
<name>A0A3N4LEQ0_9PEZI</name>
<feature type="region of interest" description="Disordered" evidence="1">
    <location>
        <begin position="67"/>
        <end position="102"/>
    </location>
</feature>
<evidence type="ECO:0000313" key="2">
    <source>
        <dbReference type="EMBL" id="RPB20178.1"/>
    </source>
</evidence>
<dbReference type="EMBL" id="ML121576">
    <property type="protein sequence ID" value="RPB20178.1"/>
    <property type="molecule type" value="Genomic_DNA"/>
</dbReference>
<reference evidence="2 3" key="1">
    <citation type="journal article" date="2018" name="Nat. Ecol. Evol.">
        <title>Pezizomycetes genomes reveal the molecular basis of ectomycorrhizal truffle lifestyle.</title>
        <authorList>
            <person name="Murat C."/>
            <person name="Payen T."/>
            <person name="Noel B."/>
            <person name="Kuo A."/>
            <person name="Morin E."/>
            <person name="Chen J."/>
            <person name="Kohler A."/>
            <person name="Krizsan K."/>
            <person name="Balestrini R."/>
            <person name="Da Silva C."/>
            <person name="Montanini B."/>
            <person name="Hainaut M."/>
            <person name="Levati E."/>
            <person name="Barry K.W."/>
            <person name="Belfiori B."/>
            <person name="Cichocki N."/>
            <person name="Clum A."/>
            <person name="Dockter R.B."/>
            <person name="Fauchery L."/>
            <person name="Guy J."/>
            <person name="Iotti M."/>
            <person name="Le Tacon F."/>
            <person name="Lindquist E.A."/>
            <person name="Lipzen A."/>
            <person name="Malagnac F."/>
            <person name="Mello A."/>
            <person name="Molinier V."/>
            <person name="Miyauchi S."/>
            <person name="Poulain J."/>
            <person name="Riccioni C."/>
            <person name="Rubini A."/>
            <person name="Sitrit Y."/>
            <person name="Splivallo R."/>
            <person name="Traeger S."/>
            <person name="Wang M."/>
            <person name="Zifcakova L."/>
            <person name="Wipf D."/>
            <person name="Zambonelli A."/>
            <person name="Paolocci F."/>
            <person name="Nowrousian M."/>
            <person name="Ottonello S."/>
            <person name="Baldrian P."/>
            <person name="Spatafora J.W."/>
            <person name="Henrissat B."/>
            <person name="Nagy L.G."/>
            <person name="Aury J.M."/>
            <person name="Wincker P."/>
            <person name="Grigoriev I.V."/>
            <person name="Bonfante P."/>
            <person name="Martin F.M."/>
        </authorList>
    </citation>
    <scope>NUCLEOTIDE SEQUENCE [LARGE SCALE GENOMIC DNA]</scope>
    <source>
        <strain evidence="2 3">ATCC MYA-4762</strain>
    </source>
</reference>
<protein>
    <submittedName>
        <fullName evidence="2">Uncharacterized protein</fullName>
    </submittedName>
</protein>
<evidence type="ECO:0000256" key="1">
    <source>
        <dbReference type="SAM" id="MobiDB-lite"/>
    </source>
</evidence>
<dbReference type="AlphaFoldDB" id="A0A3N4LEQ0"/>
<dbReference type="Proteomes" id="UP000267821">
    <property type="component" value="Unassembled WGS sequence"/>
</dbReference>
<dbReference type="InParanoid" id="A0A3N4LEQ0"/>
<gene>
    <name evidence="2" type="ORF">L211DRAFT_870842</name>
</gene>
<keyword evidence="3" id="KW-1185">Reference proteome</keyword>
<accession>A0A3N4LEQ0</accession>
<evidence type="ECO:0000313" key="3">
    <source>
        <dbReference type="Proteomes" id="UP000267821"/>
    </source>
</evidence>